<evidence type="ECO:0000256" key="1">
    <source>
        <dbReference type="ARBA" id="ARBA00004672"/>
    </source>
</evidence>
<dbReference type="NCBIfam" id="TIGR00081">
    <property type="entry name" value="purC"/>
    <property type="match status" value="1"/>
</dbReference>
<dbReference type="EC" id="6.3.2.6" evidence="3 11"/>
<dbReference type="EMBL" id="DF820490">
    <property type="protein sequence ID" value="GAK31119.1"/>
    <property type="molecule type" value="Genomic_DNA"/>
</dbReference>
<dbReference type="GO" id="GO:0004639">
    <property type="term" value="F:phosphoribosylaminoimidazolesuccinocarboxamide synthase activity"/>
    <property type="evidence" value="ECO:0007669"/>
    <property type="project" value="UniProtKB-UniRule"/>
</dbReference>
<evidence type="ECO:0000256" key="11">
    <source>
        <dbReference type="HAMAP-Rule" id="MF_00137"/>
    </source>
</evidence>
<feature type="domain" description="SAICAR synthetase/ADE2 N-terminal" evidence="12">
    <location>
        <begin position="6"/>
        <end position="230"/>
    </location>
</feature>
<proteinExistence type="inferred from homology"/>
<dbReference type="CDD" id="cd01415">
    <property type="entry name" value="SAICAR_synt_PurC"/>
    <property type="match status" value="1"/>
</dbReference>
<dbReference type="RefSeq" id="WP_027699150.1">
    <property type="nucleotide sequence ID" value="NZ_DF820490.1"/>
</dbReference>
<keyword evidence="8 11" id="KW-0067">ATP-binding</keyword>
<dbReference type="InterPro" id="IPR033934">
    <property type="entry name" value="SAICAR_synt_PurC"/>
</dbReference>
<evidence type="ECO:0000256" key="7">
    <source>
        <dbReference type="ARBA" id="ARBA00022755"/>
    </source>
</evidence>
<evidence type="ECO:0000256" key="9">
    <source>
        <dbReference type="ARBA" id="ARBA00030409"/>
    </source>
</evidence>
<dbReference type="InterPro" id="IPR001636">
    <property type="entry name" value="SAICAR_synth"/>
</dbReference>
<protein>
    <recommendedName>
        <fullName evidence="4 11">Phosphoribosylaminoimidazole-succinocarboxamide synthase</fullName>
        <ecNumber evidence="3 11">6.3.2.6</ecNumber>
    </recommendedName>
    <alternativeName>
        <fullName evidence="9 11">SAICAR synthetase</fullName>
    </alternativeName>
</protein>
<evidence type="ECO:0000256" key="6">
    <source>
        <dbReference type="ARBA" id="ARBA00022741"/>
    </source>
</evidence>
<evidence type="ECO:0000256" key="4">
    <source>
        <dbReference type="ARBA" id="ARBA00016460"/>
    </source>
</evidence>
<dbReference type="PROSITE" id="PS01057">
    <property type="entry name" value="SAICAR_SYNTHETASE_1"/>
    <property type="match status" value="1"/>
</dbReference>
<keyword evidence="5 11" id="KW-0436">Ligase</keyword>
<evidence type="ECO:0000256" key="5">
    <source>
        <dbReference type="ARBA" id="ARBA00022598"/>
    </source>
</evidence>
<dbReference type="PANTHER" id="PTHR43599:SF3">
    <property type="entry name" value="SI:DKEY-6E2.2"/>
    <property type="match status" value="1"/>
</dbReference>
<dbReference type="HAMAP" id="MF_00137">
    <property type="entry name" value="SAICAR_synth"/>
    <property type="match status" value="1"/>
</dbReference>
<dbReference type="OrthoDB" id="9801549at2"/>
<evidence type="ECO:0000256" key="8">
    <source>
        <dbReference type="ARBA" id="ARBA00022840"/>
    </source>
</evidence>
<dbReference type="Proteomes" id="UP000030643">
    <property type="component" value="Unassembled WGS sequence"/>
</dbReference>
<organism evidence="13 14">
    <name type="scientific">Weissella oryzae (strain DSM 25784 / JCM 18191 / LMG 30913 / SG25)</name>
    <dbReference type="NCBI Taxonomy" id="1329250"/>
    <lineage>
        <taxon>Bacteria</taxon>
        <taxon>Bacillati</taxon>
        <taxon>Bacillota</taxon>
        <taxon>Bacilli</taxon>
        <taxon>Lactobacillales</taxon>
        <taxon>Lactobacillaceae</taxon>
        <taxon>Weissella</taxon>
    </lineage>
</organism>
<accession>A0A069CUF1</accession>
<evidence type="ECO:0000259" key="12">
    <source>
        <dbReference type="Pfam" id="PF01259"/>
    </source>
</evidence>
<keyword evidence="7 11" id="KW-0658">Purine biosynthesis</keyword>
<dbReference type="GO" id="GO:0006189">
    <property type="term" value="P:'de novo' IMP biosynthetic process"/>
    <property type="evidence" value="ECO:0007669"/>
    <property type="project" value="UniProtKB-UniRule"/>
</dbReference>
<evidence type="ECO:0000256" key="3">
    <source>
        <dbReference type="ARBA" id="ARBA00012217"/>
    </source>
</evidence>
<reference evidence="14" key="1">
    <citation type="journal article" date="2014" name="Genome Announc.">
        <title>Draft genome sequence of Weissella oryzae SG25T, isolated from fermented rice grains.</title>
        <authorList>
            <person name="Tanizawa Y."/>
            <person name="Fujisawa T."/>
            <person name="Mochizuki T."/>
            <person name="Kaminuma E."/>
            <person name="Suzuki Y."/>
            <person name="Nakamura Y."/>
            <person name="Tohno M."/>
        </authorList>
    </citation>
    <scope>NUCLEOTIDE SEQUENCE [LARGE SCALE GENOMIC DNA]</scope>
    <source>
        <strain evidence="14">DSM 25784 / JCM 18191 / LMG 30913 / SG25</strain>
    </source>
</reference>
<name>A0A069CUF1_WEIOS</name>
<dbReference type="InterPro" id="IPR028923">
    <property type="entry name" value="SAICAR_synt/ADE2_N"/>
</dbReference>
<keyword evidence="6 11" id="KW-0547">Nucleotide-binding</keyword>
<evidence type="ECO:0000256" key="2">
    <source>
        <dbReference type="ARBA" id="ARBA00010190"/>
    </source>
</evidence>
<evidence type="ECO:0000256" key="10">
    <source>
        <dbReference type="ARBA" id="ARBA00048475"/>
    </source>
</evidence>
<dbReference type="Gene3D" id="3.30.470.20">
    <property type="entry name" value="ATP-grasp fold, B domain"/>
    <property type="match status" value="1"/>
</dbReference>
<comment type="catalytic activity">
    <reaction evidence="10 11">
        <text>5-amino-1-(5-phospho-D-ribosyl)imidazole-4-carboxylate + L-aspartate + ATP = (2S)-2-[5-amino-1-(5-phospho-beta-D-ribosyl)imidazole-4-carboxamido]succinate + ADP + phosphate + 2 H(+)</text>
        <dbReference type="Rhea" id="RHEA:22628"/>
        <dbReference type="ChEBI" id="CHEBI:15378"/>
        <dbReference type="ChEBI" id="CHEBI:29991"/>
        <dbReference type="ChEBI" id="CHEBI:30616"/>
        <dbReference type="ChEBI" id="CHEBI:43474"/>
        <dbReference type="ChEBI" id="CHEBI:58443"/>
        <dbReference type="ChEBI" id="CHEBI:77657"/>
        <dbReference type="ChEBI" id="CHEBI:456216"/>
        <dbReference type="EC" id="6.3.2.6"/>
    </reaction>
</comment>
<dbReference type="GO" id="GO:0005524">
    <property type="term" value="F:ATP binding"/>
    <property type="evidence" value="ECO:0007669"/>
    <property type="project" value="UniProtKB-KW"/>
</dbReference>
<dbReference type="STRING" id="1329250.WOSG25_070960"/>
<dbReference type="PANTHER" id="PTHR43599">
    <property type="entry name" value="MULTIFUNCTIONAL PROTEIN ADE2"/>
    <property type="match status" value="1"/>
</dbReference>
<keyword evidence="14" id="KW-1185">Reference proteome</keyword>
<dbReference type="InterPro" id="IPR018236">
    <property type="entry name" value="SAICAR_synthetase_CS"/>
</dbReference>
<dbReference type="eggNOG" id="COG0152">
    <property type="taxonomic scope" value="Bacteria"/>
</dbReference>
<dbReference type="FunFam" id="3.30.470.20:FF:000006">
    <property type="entry name" value="Phosphoribosylaminoimidazole-succinocarboxamide synthase"/>
    <property type="match status" value="1"/>
</dbReference>
<dbReference type="PROSITE" id="PS01058">
    <property type="entry name" value="SAICAR_SYNTHETASE_2"/>
    <property type="match status" value="1"/>
</dbReference>
<dbReference type="InterPro" id="IPR050089">
    <property type="entry name" value="SAICAR_synthetase"/>
</dbReference>
<dbReference type="GO" id="GO:0009236">
    <property type="term" value="P:cobalamin biosynthetic process"/>
    <property type="evidence" value="ECO:0007669"/>
    <property type="project" value="InterPro"/>
</dbReference>
<comment type="similarity">
    <text evidence="2 11">Belongs to the SAICAR synthetase family.</text>
</comment>
<evidence type="ECO:0000313" key="13">
    <source>
        <dbReference type="EMBL" id="GAK31119.1"/>
    </source>
</evidence>
<comment type="pathway">
    <text evidence="1 11">Purine metabolism; IMP biosynthesis via de novo pathway; 5-amino-1-(5-phospho-D-ribosyl)imidazole-4-carboxamide from 5-amino-1-(5-phospho-D-ribosyl)imidazole-4-carboxylate: step 1/2.</text>
</comment>
<evidence type="ECO:0000313" key="14">
    <source>
        <dbReference type="Proteomes" id="UP000030643"/>
    </source>
</evidence>
<dbReference type="UniPathway" id="UPA00074">
    <property type="reaction ID" value="UER00131"/>
</dbReference>
<sequence length="235" mass="26247">MVEGTLIYEGKAKQLYTTTDDDVLRVVYLNQATAFNGQKKDQITGKGALNNAISTRVFEYLAAAGIKTHFIKKVSETEQLNQRVSIIPIEVVVRNVIAGSFAKKFGLEEGGVLTTPVVEFYYKSDELADPFINDDQVFALDIASPAEIAFIKAESLKINTLLQKFWAAIDLKLVDFKIEFGRTNQGTIILADEISPDSTRLWDAQGNHMDKDVYRRNLGDLTETYTKILDALEAK</sequence>
<dbReference type="SUPFAM" id="SSF56104">
    <property type="entry name" value="SAICAR synthase-like"/>
    <property type="match status" value="1"/>
</dbReference>
<dbReference type="AlphaFoldDB" id="A0A069CUF1"/>
<dbReference type="Pfam" id="PF01259">
    <property type="entry name" value="SAICAR_synt"/>
    <property type="match status" value="1"/>
</dbReference>
<dbReference type="Gene3D" id="3.30.200.20">
    <property type="entry name" value="Phosphorylase Kinase, domain 1"/>
    <property type="match status" value="1"/>
</dbReference>
<gene>
    <name evidence="11 13" type="primary">purC</name>
    <name evidence="13" type="ORF">WOSG25_070960</name>
</gene>